<dbReference type="EMBL" id="RBNI01012489">
    <property type="protein sequence ID" value="RUP42760.1"/>
    <property type="molecule type" value="Genomic_DNA"/>
</dbReference>
<evidence type="ECO:0000313" key="14">
    <source>
        <dbReference type="Proteomes" id="UP000268093"/>
    </source>
</evidence>
<feature type="region of interest" description="Disordered" evidence="11">
    <location>
        <begin position="651"/>
        <end position="718"/>
    </location>
</feature>
<dbReference type="GO" id="GO:0000423">
    <property type="term" value="P:mitophagy"/>
    <property type="evidence" value="ECO:0007669"/>
    <property type="project" value="TreeGrafter"/>
</dbReference>
<accession>A0A433CVU9</accession>
<name>A0A433CVU9_9FUNG</name>
<dbReference type="InterPro" id="IPR046792">
    <property type="entry name" value="Peptidase_C54_cat"/>
</dbReference>
<evidence type="ECO:0000259" key="12">
    <source>
        <dbReference type="Pfam" id="PF03416"/>
    </source>
</evidence>
<feature type="region of interest" description="Disordered" evidence="11">
    <location>
        <begin position="48"/>
        <end position="75"/>
    </location>
</feature>
<dbReference type="InterPro" id="IPR005078">
    <property type="entry name" value="Peptidase_C54"/>
</dbReference>
<dbReference type="GO" id="GO:0034727">
    <property type="term" value="P:piecemeal microautophagy of the nucleus"/>
    <property type="evidence" value="ECO:0007669"/>
    <property type="project" value="TreeGrafter"/>
</dbReference>
<feature type="compositionally biased region" description="Acidic residues" evidence="11">
    <location>
        <begin position="670"/>
        <end position="718"/>
    </location>
</feature>
<feature type="region of interest" description="Disordered" evidence="11">
    <location>
        <begin position="230"/>
        <end position="274"/>
    </location>
</feature>
<evidence type="ECO:0000313" key="13">
    <source>
        <dbReference type="EMBL" id="RUP42760.1"/>
    </source>
</evidence>
<evidence type="ECO:0000256" key="2">
    <source>
        <dbReference type="ARBA" id="ARBA00022448"/>
    </source>
</evidence>
<dbReference type="GO" id="GO:0004197">
    <property type="term" value="F:cysteine-type endopeptidase activity"/>
    <property type="evidence" value="ECO:0007669"/>
    <property type="project" value="TreeGrafter"/>
</dbReference>
<dbReference type="GO" id="GO:0019786">
    <property type="term" value="F:protein-phosphatidylethanolamide deconjugating activity"/>
    <property type="evidence" value="ECO:0007669"/>
    <property type="project" value="InterPro"/>
</dbReference>
<evidence type="ECO:0000256" key="1">
    <source>
        <dbReference type="ARBA" id="ARBA00010958"/>
    </source>
</evidence>
<evidence type="ECO:0000256" key="10">
    <source>
        <dbReference type="RuleBase" id="RU363115"/>
    </source>
</evidence>
<keyword evidence="4 10" id="KW-0645">Protease</keyword>
<dbReference type="PANTHER" id="PTHR22624">
    <property type="entry name" value="CYSTEINE PROTEASE ATG4"/>
    <property type="match status" value="1"/>
</dbReference>
<feature type="domain" description="Peptidase C54 catalytic" evidence="12">
    <location>
        <begin position="552"/>
        <end position="631"/>
    </location>
</feature>
<comment type="catalytic activity">
    <reaction evidence="9">
        <text>[protein]-C-terminal L-amino acid-glycyl-phosphatidylethanolamide + H2O = [protein]-C-terminal L-amino acid-glycine + a 1,2-diacyl-sn-glycero-3-phosphoethanolamine</text>
        <dbReference type="Rhea" id="RHEA:67548"/>
        <dbReference type="Rhea" id="RHEA-COMP:17323"/>
        <dbReference type="Rhea" id="RHEA-COMP:17324"/>
        <dbReference type="ChEBI" id="CHEBI:15377"/>
        <dbReference type="ChEBI" id="CHEBI:64612"/>
        <dbReference type="ChEBI" id="CHEBI:172940"/>
        <dbReference type="ChEBI" id="CHEBI:172941"/>
    </reaction>
    <physiologicalReaction direction="left-to-right" evidence="9">
        <dbReference type="Rhea" id="RHEA:67549"/>
    </physiologicalReaction>
</comment>
<dbReference type="Pfam" id="PF03416">
    <property type="entry name" value="Peptidase_C54"/>
    <property type="match status" value="2"/>
</dbReference>
<keyword evidence="7" id="KW-0653">Protein transport</keyword>
<keyword evidence="14" id="KW-1185">Reference proteome</keyword>
<feature type="compositionally biased region" description="Pro residues" evidence="11">
    <location>
        <begin position="16"/>
        <end position="30"/>
    </location>
</feature>
<evidence type="ECO:0000256" key="8">
    <source>
        <dbReference type="ARBA" id="ARBA00023006"/>
    </source>
</evidence>
<feature type="compositionally biased region" description="Acidic residues" evidence="11">
    <location>
        <begin position="651"/>
        <end position="663"/>
    </location>
</feature>
<dbReference type="EC" id="3.4.22.-" evidence="10"/>
<evidence type="ECO:0000256" key="4">
    <source>
        <dbReference type="ARBA" id="ARBA00022670"/>
    </source>
</evidence>
<comment type="function">
    <text evidence="10">Required for selective autophagic degradation of the nucleus (nucleophagy) as well as for mitophagy which contributes to regulate mitochondrial quantity and quality by eliminating the mitochondria to a basal level to fulfill cellular energy requirements and preventing excess ROS production.</text>
</comment>
<dbReference type="SUPFAM" id="SSF54001">
    <property type="entry name" value="Cysteine proteinases"/>
    <property type="match status" value="2"/>
</dbReference>
<dbReference type="GO" id="GO:0000045">
    <property type="term" value="P:autophagosome assembly"/>
    <property type="evidence" value="ECO:0007669"/>
    <property type="project" value="TreeGrafter"/>
</dbReference>
<keyword evidence="10" id="KW-0539">Nucleus</keyword>
<dbReference type="AlphaFoldDB" id="A0A433CVU9"/>
<feature type="region of interest" description="Disordered" evidence="11">
    <location>
        <begin position="1"/>
        <end position="34"/>
    </location>
</feature>
<protein>
    <recommendedName>
        <fullName evidence="10">Cysteine protease</fullName>
        <ecNumber evidence="10">3.4.22.-</ecNumber>
    </recommendedName>
</protein>
<feature type="compositionally biased region" description="Low complexity" evidence="11">
    <location>
        <begin position="64"/>
        <end position="75"/>
    </location>
</feature>
<evidence type="ECO:0000256" key="3">
    <source>
        <dbReference type="ARBA" id="ARBA00022490"/>
    </source>
</evidence>
<feature type="domain" description="Peptidase C54 catalytic" evidence="12">
    <location>
        <begin position="293"/>
        <end position="504"/>
    </location>
</feature>
<comment type="similarity">
    <text evidence="1 10">Belongs to the peptidase C54 family.</text>
</comment>
<keyword evidence="3 10" id="KW-0963">Cytoplasm</keyword>
<evidence type="ECO:0000256" key="11">
    <source>
        <dbReference type="SAM" id="MobiDB-lite"/>
    </source>
</evidence>
<feature type="region of interest" description="Disordered" evidence="11">
    <location>
        <begin position="192"/>
        <end position="211"/>
    </location>
</feature>
<organism evidence="13 14">
    <name type="scientific">Jimgerdemannia flammicorona</name>
    <dbReference type="NCBI Taxonomy" id="994334"/>
    <lineage>
        <taxon>Eukaryota</taxon>
        <taxon>Fungi</taxon>
        <taxon>Fungi incertae sedis</taxon>
        <taxon>Mucoromycota</taxon>
        <taxon>Mucoromycotina</taxon>
        <taxon>Endogonomycetes</taxon>
        <taxon>Endogonales</taxon>
        <taxon>Endogonaceae</taxon>
        <taxon>Jimgerdemannia</taxon>
    </lineage>
</organism>
<dbReference type="PANTHER" id="PTHR22624:SF49">
    <property type="entry name" value="CYSTEINE PROTEASE"/>
    <property type="match status" value="1"/>
</dbReference>
<dbReference type="InterPro" id="IPR038765">
    <property type="entry name" value="Papain-like_cys_pep_sf"/>
</dbReference>
<keyword evidence="6" id="KW-0788">Thiol protease</keyword>
<comment type="caution">
    <text evidence="13">The sequence shown here is derived from an EMBL/GenBank/DDBJ whole genome shotgun (WGS) entry which is preliminary data.</text>
</comment>
<keyword evidence="2" id="KW-0813">Transport</keyword>
<dbReference type="GO" id="GO:0005737">
    <property type="term" value="C:cytoplasm"/>
    <property type="evidence" value="ECO:0007669"/>
    <property type="project" value="UniProtKB-SubCell"/>
</dbReference>
<reference evidence="13 14" key="1">
    <citation type="journal article" date="2018" name="New Phytol.">
        <title>Phylogenomics of Endogonaceae and evolution of mycorrhizas within Mucoromycota.</title>
        <authorList>
            <person name="Chang Y."/>
            <person name="Desiro A."/>
            <person name="Na H."/>
            <person name="Sandor L."/>
            <person name="Lipzen A."/>
            <person name="Clum A."/>
            <person name="Barry K."/>
            <person name="Grigoriev I.V."/>
            <person name="Martin F.M."/>
            <person name="Stajich J.E."/>
            <person name="Smith M.E."/>
            <person name="Bonito G."/>
            <person name="Spatafora J.W."/>
        </authorList>
    </citation>
    <scope>NUCLEOTIDE SEQUENCE [LARGE SCALE GENOMIC DNA]</scope>
    <source>
        <strain evidence="13 14">GMNB39</strain>
    </source>
</reference>
<evidence type="ECO:0000256" key="9">
    <source>
        <dbReference type="ARBA" id="ARBA00029362"/>
    </source>
</evidence>
<dbReference type="OrthoDB" id="2960936at2759"/>
<gene>
    <name evidence="13" type="ORF">BC936DRAFT_138119</name>
</gene>
<dbReference type="GO" id="GO:0035973">
    <property type="term" value="P:aggrephagy"/>
    <property type="evidence" value="ECO:0007669"/>
    <property type="project" value="TreeGrafter"/>
</dbReference>
<keyword evidence="8" id="KW-0072">Autophagy</keyword>
<dbReference type="Proteomes" id="UP000268093">
    <property type="component" value="Unassembled WGS sequence"/>
</dbReference>
<evidence type="ECO:0000256" key="7">
    <source>
        <dbReference type="ARBA" id="ARBA00022927"/>
    </source>
</evidence>
<comment type="subcellular location">
    <subcellularLocation>
        <location evidence="10">Nucleus</location>
    </subcellularLocation>
    <subcellularLocation>
        <location evidence="10">Cytoplasm</location>
    </subcellularLocation>
</comment>
<dbReference type="GO" id="GO:0005634">
    <property type="term" value="C:nucleus"/>
    <property type="evidence" value="ECO:0007669"/>
    <property type="project" value="UniProtKB-SubCell"/>
</dbReference>
<evidence type="ECO:0000256" key="6">
    <source>
        <dbReference type="ARBA" id="ARBA00022807"/>
    </source>
</evidence>
<keyword evidence="5 10" id="KW-0378">Hydrolase</keyword>
<evidence type="ECO:0000256" key="5">
    <source>
        <dbReference type="ARBA" id="ARBA00022801"/>
    </source>
</evidence>
<proteinExistence type="inferred from homology"/>
<dbReference type="GO" id="GO:0015031">
    <property type="term" value="P:protein transport"/>
    <property type="evidence" value="ECO:0007669"/>
    <property type="project" value="UniProtKB-KW"/>
</dbReference>
<feature type="compositionally biased region" description="Pro residues" evidence="11">
    <location>
        <begin position="259"/>
        <end position="269"/>
    </location>
</feature>
<sequence>MDTLNKDDNTTMPQPQLQPSPQPQPSPSPPQAITSSLARFSTLLSSARSAAANAAAKLPPVPTNRPSLPTTLPSLPSMSVPNMPVPNISMSQLSNLFSRAAVVDPPKEGETSSPATAAVIEGDLSTTDPVPPFSFRETFNQNNNIDAHITDILRSNSAYLAAEIPNKIGHWVNSFWGQQSYLISGSDATSSSDNALGAWKNDSDDERPDGPAPIWLLGVKYEIPKPVACSETTTSPVTDTAAPPLEPPVTSVVSGEDSPPTPSAPPLPDSPTALALSLSMTAPPQQQQHPWPDDFYLDFCSRLWFTYRHNYPPIRPASFTTDIGWGCMLRSGQSLLSNALVLHFLGRGWRRGHQGDATWKRYTQIVNWFLDELAPRSPFSIHRIALLGKLLGKNIGEWFGPSTTSQVIKTLVTDYPAADLTVAVATDGVVYRNEVYEAATAAVSGSGSGSGSDAEPDLHKHKEGEWRPVLILVAIRLGIDQLNPIYYPALKAYFEFPWSVGIAGVYVVCIAQRFCIDGGPERKGLRLVCKRFVPSFTLQHSAHLLSNPISCSGRPNSSLYFVGVQGDELFYLDPHFSRQALETKKSSEYTEQDYATYHCDTPRKIHISHLDPSMLLGFYCRTRGEFDDFCARVMKVAKKYTPIFTIDEQAPEYDDDVRSEDDFGVLSGEEGLEGEEDEGEHIDVEEGEEDEGEHIDVEEGEEDEGEHTDGEEDDDDALVFDESIDGQGEETELMRNVEVEKRTEVVETQAGARAKTVVQEERAIVTEVENE</sequence>
<dbReference type="GO" id="GO:0016485">
    <property type="term" value="P:protein processing"/>
    <property type="evidence" value="ECO:0007669"/>
    <property type="project" value="TreeGrafter"/>
</dbReference>